<reference evidence="2" key="1">
    <citation type="journal article" date="2014" name="Nat. Commun.">
        <title>The emerging biofuel crop Camelina sativa retains a highly undifferentiated hexaploid genome structure.</title>
        <authorList>
            <person name="Kagale S."/>
            <person name="Koh C."/>
            <person name="Nixon J."/>
            <person name="Bollina V."/>
            <person name="Clarke W.E."/>
            <person name="Tuteja R."/>
            <person name="Spillane C."/>
            <person name="Robinson S.J."/>
            <person name="Links M.G."/>
            <person name="Clarke C."/>
            <person name="Higgins E.E."/>
            <person name="Huebert T."/>
            <person name="Sharpe A.G."/>
            <person name="Parkin I.A."/>
        </authorList>
    </citation>
    <scope>NUCLEOTIDE SEQUENCE [LARGE SCALE GENOMIC DNA]</scope>
    <source>
        <strain evidence="2">cv. DH55</strain>
    </source>
</reference>
<dbReference type="InterPro" id="IPR013103">
    <property type="entry name" value="RVT_2"/>
</dbReference>
<evidence type="ECO:0000259" key="1">
    <source>
        <dbReference type="Pfam" id="PF07727"/>
    </source>
</evidence>
<name>A0ABM1QFL2_CAMSA</name>
<dbReference type="Pfam" id="PF07727">
    <property type="entry name" value="RVT_2"/>
    <property type="match status" value="1"/>
</dbReference>
<protein>
    <submittedName>
        <fullName evidence="3">Uncharacterized protein LOC109126451</fullName>
    </submittedName>
</protein>
<feature type="domain" description="Reverse transcriptase Ty1/copia-type" evidence="1">
    <location>
        <begin position="2"/>
        <end position="52"/>
    </location>
</feature>
<dbReference type="SUPFAM" id="SSF56672">
    <property type="entry name" value="DNA/RNA polymerases"/>
    <property type="match status" value="1"/>
</dbReference>
<dbReference type="CDD" id="cd09272">
    <property type="entry name" value="RNase_HI_RT_Ty1"/>
    <property type="match status" value="1"/>
</dbReference>
<dbReference type="RefSeq" id="XP_019085550.1">
    <property type="nucleotide sequence ID" value="XM_019230005.1"/>
</dbReference>
<proteinExistence type="predicted"/>
<gene>
    <name evidence="3" type="primary">LOC109126451</name>
</gene>
<dbReference type="InterPro" id="IPR043502">
    <property type="entry name" value="DNA/RNA_pol_sf"/>
</dbReference>
<evidence type="ECO:0000313" key="2">
    <source>
        <dbReference type="Proteomes" id="UP000694864"/>
    </source>
</evidence>
<evidence type="ECO:0000313" key="3">
    <source>
        <dbReference type="RefSeq" id="XP_019085550.1"/>
    </source>
</evidence>
<dbReference type="GeneID" id="109126451"/>
<keyword evidence="2" id="KW-1185">Reference proteome</keyword>
<dbReference type="PANTHER" id="PTHR11439:SF470">
    <property type="entry name" value="CYSTEINE-RICH RLK (RECEPTOR-LIKE PROTEIN KINASE) 8"/>
    <property type="match status" value="1"/>
</dbReference>
<dbReference type="Proteomes" id="UP000694864">
    <property type="component" value="Chromosome 9"/>
</dbReference>
<accession>A0ABM1QFL2</accession>
<reference evidence="3" key="2">
    <citation type="submission" date="2025-08" db="UniProtKB">
        <authorList>
            <consortium name="RefSeq"/>
        </authorList>
    </citation>
    <scope>IDENTIFICATION</scope>
    <source>
        <tissue evidence="3">Leaf</tissue>
    </source>
</reference>
<dbReference type="PANTHER" id="PTHR11439">
    <property type="entry name" value="GAG-POL-RELATED RETROTRANSPOSON"/>
    <property type="match status" value="1"/>
</dbReference>
<organism evidence="2 3">
    <name type="scientific">Camelina sativa</name>
    <name type="common">False flax</name>
    <name type="synonym">Myagrum sativum</name>
    <dbReference type="NCBI Taxonomy" id="90675"/>
    <lineage>
        <taxon>Eukaryota</taxon>
        <taxon>Viridiplantae</taxon>
        <taxon>Streptophyta</taxon>
        <taxon>Embryophyta</taxon>
        <taxon>Tracheophyta</taxon>
        <taxon>Spermatophyta</taxon>
        <taxon>Magnoliopsida</taxon>
        <taxon>eudicotyledons</taxon>
        <taxon>Gunneridae</taxon>
        <taxon>Pentapetalae</taxon>
        <taxon>rosids</taxon>
        <taxon>malvids</taxon>
        <taxon>Brassicales</taxon>
        <taxon>Brassicaceae</taxon>
        <taxon>Camelineae</taxon>
        <taxon>Camelina</taxon>
    </lineage>
</organism>
<sequence length="242" mass="27642">MDTVRLFLGVAAARDWHVHQMDVHNVFLHGELTEEVYMKLPHGFHCDDPTKIIPFSAIETMGHMVHVLIYVDDLIISGIEVARNDQGFYLSQRKYVLDIISEMGLLGTKPSPFPMEQNHRLPLSKSPLLTNPERYRRLVGRLIYLAVTRPELSYSVHTLAQFMQCPRHDHWDAAVRVVQFLKSNPGQGILLSNISDLQLNGWCDSDYATCPLTRRSLTGYFVQLGDTPISWKTKKQPTVSRS</sequence>